<protein>
    <submittedName>
        <fullName evidence="1">ATP-dependent helicase</fullName>
    </submittedName>
</protein>
<gene>
    <name evidence="1" type="ORF">PoB_004285100</name>
</gene>
<evidence type="ECO:0000313" key="1">
    <source>
        <dbReference type="EMBL" id="GFO16346.1"/>
    </source>
</evidence>
<accession>A0AAV4AZ01</accession>
<evidence type="ECO:0000313" key="2">
    <source>
        <dbReference type="Proteomes" id="UP000735302"/>
    </source>
</evidence>
<dbReference type="PANTHER" id="PTHR10492">
    <property type="match status" value="1"/>
</dbReference>
<dbReference type="EMBL" id="BLXT01004660">
    <property type="protein sequence ID" value="GFO16346.1"/>
    <property type="molecule type" value="Genomic_DNA"/>
</dbReference>
<keyword evidence="1" id="KW-0547">Nucleotide-binding</keyword>
<dbReference type="GO" id="GO:0004386">
    <property type="term" value="F:helicase activity"/>
    <property type="evidence" value="ECO:0007669"/>
    <property type="project" value="UniProtKB-KW"/>
</dbReference>
<keyword evidence="1" id="KW-0347">Helicase</keyword>
<reference evidence="1 2" key="1">
    <citation type="journal article" date="2021" name="Elife">
        <title>Chloroplast acquisition without the gene transfer in kleptoplastic sea slugs, Plakobranchus ocellatus.</title>
        <authorList>
            <person name="Maeda T."/>
            <person name="Takahashi S."/>
            <person name="Yoshida T."/>
            <person name="Shimamura S."/>
            <person name="Takaki Y."/>
            <person name="Nagai Y."/>
            <person name="Toyoda A."/>
            <person name="Suzuki Y."/>
            <person name="Arimoto A."/>
            <person name="Ishii H."/>
            <person name="Satoh N."/>
            <person name="Nishiyama T."/>
            <person name="Hasebe M."/>
            <person name="Maruyama T."/>
            <person name="Minagawa J."/>
            <person name="Obokata J."/>
            <person name="Shigenobu S."/>
        </authorList>
    </citation>
    <scope>NUCLEOTIDE SEQUENCE [LARGE SCALE GENOMIC DNA]</scope>
</reference>
<keyword evidence="1" id="KW-0067">ATP-binding</keyword>
<name>A0AAV4AZ01_9GAST</name>
<dbReference type="Proteomes" id="UP000735302">
    <property type="component" value="Unassembled WGS sequence"/>
</dbReference>
<comment type="caution">
    <text evidence="1">The sequence shown here is derived from an EMBL/GenBank/DDBJ whole genome shotgun (WGS) entry which is preliminary data.</text>
</comment>
<organism evidence="1 2">
    <name type="scientific">Plakobranchus ocellatus</name>
    <dbReference type="NCBI Taxonomy" id="259542"/>
    <lineage>
        <taxon>Eukaryota</taxon>
        <taxon>Metazoa</taxon>
        <taxon>Spiralia</taxon>
        <taxon>Lophotrochozoa</taxon>
        <taxon>Mollusca</taxon>
        <taxon>Gastropoda</taxon>
        <taxon>Heterobranchia</taxon>
        <taxon>Euthyneura</taxon>
        <taxon>Panpulmonata</taxon>
        <taxon>Sacoglossa</taxon>
        <taxon>Placobranchoidea</taxon>
        <taxon>Plakobranchidae</taxon>
        <taxon>Plakobranchus</taxon>
    </lineage>
</organism>
<proteinExistence type="predicted"/>
<sequence>MFFLRLLLTVVKGPTSFKSLRYFQGIEQATYRGACIDHGLLEQDNAHQMTLQEASVSHQPQSLRSLFAVLLVHAQPTNPKELCNEFEFSLCEDFIHKSLSRDQAKHLALIHTEDMIFSMNGKGLETFGLPPTDLEDSARCGIEIEAEHNIQHEKETVQ</sequence>
<dbReference type="AlphaFoldDB" id="A0AAV4AZ01"/>
<keyword evidence="1" id="KW-0378">Hydrolase</keyword>
<keyword evidence="2" id="KW-1185">Reference proteome</keyword>